<comment type="caution">
    <text evidence="1">The sequence shown here is derived from an EMBL/GenBank/DDBJ whole genome shotgun (WGS) entry which is preliminary data.</text>
</comment>
<name>E9SDT6_RUMAL</name>
<organism evidence="1 2">
    <name type="scientific">Ruminococcus albus 8</name>
    <dbReference type="NCBI Taxonomy" id="246199"/>
    <lineage>
        <taxon>Bacteria</taxon>
        <taxon>Bacillati</taxon>
        <taxon>Bacillota</taxon>
        <taxon>Clostridia</taxon>
        <taxon>Eubacteriales</taxon>
        <taxon>Oscillospiraceae</taxon>
        <taxon>Ruminococcus</taxon>
    </lineage>
</organism>
<evidence type="ECO:0000313" key="1">
    <source>
        <dbReference type="EMBL" id="EGC02658.1"/>
    </source>
</evidence>
<dbReference type="STRING" id="246199.CUS_7102"/>
<dbReference type="OrthoDB" id="1642058at2"/>
<accession>E9SDT6</accession>
<sequence length="412" mass="45743">MNKKEIAEIKKYFSEDSDLLTINRVVTAFVDAEKNVKCKTNRLYNVIPQDESELILAMLKKTLSGRIGANLLEYAFPKDAILEGGQQQFLWAVLKDKFTTDETVDSLINAIVEKVEYVSTYSIFSAHCTYSVLKKNKMDEITDDAEADTNYNFIITAICPVNLRIDGLIYNEEQNAIAKKEDSDRIVEMPTDGFLFPLFNDRAPDVNGVMYYTKNAKKPNTSVIEEFLGCEFSMTGPSEKEVFHAILGNVVGEELDLDMMTKVNEKIQNFVDQTANDTEVATIDSAKLNNILWESGVSQEKLGELNKVFEHATDNKPLTAVNLVEKKTVVTVPSVTVNIGKGGADKVRTQVIGGRKCLVIALDDPEVTINGMELKMIGKQPAVPANTEMVQIAPDEDEGPVHTSFEDGTAPF</sequence>
<gene>
    <name evidence="1" type="ORF">CUS_7102</name>
</gene>
<dbReference type="InterPro" id="IPR025466">
    <property type="entry name" value="DUF4317"/>
</dbReference>
<dbReference type="EMBL" id="ADKM02000091">
    <property type="protein sequence ID" value="EGC02658.1"/>
    <property type="molecule type" value="Genomic_DNA"/>
</dbReference>
<dbReference type="AlphaFoldDB" id="E9SDT6"/>
<protein>
    <submittedName>
        <fullName evidence="1">Conserved domain protein</fullName>
    </submittedName>
</protein>
<proteinExistence type="predicted"/>
<dbReference type="eggNOG" id="ENOG502Z7TS">
    <property type="taxonomic scope" value="Bacteria"/>
</dbReference>
<dbReference type="Proteomes" id="UP000004259">
    <property type="component" value="Unassembled WGS sequence"/>
</dbReference>
<keyword evidence="2" id="KW-1185">Reference proteome</keyword>
<evidence type="ECO:0000313" key="2">
    <source>
        <dbReference type="Proteomes" id="UP000004259"/>
    </source>
</evidence>
<reference evidence="1 2" key="1">
    <citation type="submission" date="2011-02" db="EMBL/GenBank/DDBJ databases">
        <authorList>
            <person name="Nelson K.E."/>
            <person name="Sutton G."/>
            <person name="Torralba M."/>
            <person name="Durkin S."/>
            <person name="Harkins D."/>
            <person name="Montgomery R."/>
            <person name="Ziemer C."/>
            <person name="Klaassens E."/>
            <person name="Ocuiv P."/>
            <person name="Morrison M."/>
        </authorList>
    </citation>
    <scope>NUCLEOTIDE SEQUENCE [LARGE SCALE GENOMIC DNA]</scope>
    <source>
        <strain evidence="1 2">8</strain>
    </source>
</reference>
<dbReference type="RefSeq" id="WP_002850657.1">
    <property type="nucleotide sequence ID" value="NZ_ADKM02000091.1"/>
</dbReference>
<dbReference type="Pfam" id="PF14199">
    <property type="entry name" value="DUF4317"/>
    <property type="match status" value="1"/>
</dbReference>